<evidence type="ECO:0000256" key="1">
    <source>
        <dbReference type="SAM" id="Phobius"/>
    </source>
</evidence>
<accession>A0A379ZID1</accession>
<feature type="transmembrane region" description="Helical" evidence="1">
    <location>
        <begin position="12"/>
        <end position="33"/>
    </location>
</feature>
<keyword evidence="1" id="KW-0812">Transmembrane</keyword>
<sequence>MQGYLTKSYGCYSIAIETFFCVEWFLWCLFFLPCIGNQLIISLFHAVYEIDVYLYCLFCCR</sequence>
<dbReference type="AlphaFoldDB" id="A0A379ZID1"/>
<proteinExistence type="predicted"/>
<keyword evidence="1" id="KW-0472">Membrane</keyword>
<dbReference type="EMBL" id="UGYN01000002">
    <property type="protein sequence ID" value="SUI62538.1"/>
    <property type="molecule type" value="Genomic_DNA"/>
</dbReference>
<reference evidence="2 3" key="1">
    <citation type="submission" date="2018-06" db="EMBL/GenBank/DDBJ databases">
        <authorList>
            <consortium name="Pathogen Informatics"/>
            <person name="Doyle S."/>
        </authorList>
    </citation>
    <scope>NUCLEOTIDE SEQUENCE [LARGE SCALE GENOMIC DNA]</scope>
    <source>
        <strain evidence="2 3">NCTC11544</strain>
    </source>
</reference>
<keyword evidence="1" id="KW-1133">Transmembrane helix</keyword>
<gene>
    <name evidence="2" type="ORF">NCTC11544_02495</name>
</gene>
<protein>
    <submittedName>
        <fullName evidence="2">Uncharacterized protein</fullName>
    </submittedName>
</protein>
<dbReference type="Proteomes" id="UP000255529">
    <property type="component" value="Unassembled WGS sequence"/>
</dbReference>
<evidence type="ECO:0000313" key="2">
    <source>
        <dbReference type="EMBL" id="SUI62538.1"/>
    </source>
</evidence>
<evidence type="ECO:0000313" key="3">
    <source>
        <dbReference type="Proteomes" id="UP000255529"/>
    </source>
</evidence>
<organism evidence="2 3">
    <name type="scientific">Serratia quinivorans</name>
    <dbReference type="NCBI Taxonomy" id="137545"/>
    <lineage>
        <taxon>Bacteria</taxon>
        <taxon>Pseudomonadati</taxon>
        <taxon>Pseudomonadota</taxon>
        <taxon>Gammaproteobacteria</taxon>
        <taxon>Enterobacterales</taxon>
        <taxon>Yersiniaceae</taxon>
        <taxon>Serratia</taxon>
    </lineage>
</organism>
<name>A0A379ZID1_9GAMM</name>